<protein>
    <submittedName>
        <fullName evidence="2">Uncharacterized protein</fullName>
    </submittedName>
</protein>
<reference evidence="2 3" key="1">
    <citation type="journal article" date="2020" name="ISME J.">
        <title>Comparative genomics reveals insights into cyanobacterial evolution and habitat adaptation.</title>
        <authorList>
            <person name="Chen M.Y."/>
            <person name="Teng W.K."/>
            <person name="Zhao L."/>
            <person name="Hu C.X."/>
            <person name="Zhou Y.K."/>
            <person name="Han B.P."/>
            <person name="Song L.R."/>
            <person name="Shu W.S."/>
        </authorList>
    </citation>
    <scope>NUCLEOTIDE SEQUENCE [LARGE SCALE GENOMIC DNA]</scope>
    <source>
        <strain evidence="2 3">FACHB-248</strain>
    </source>
</reference>
<feature type="transmembrane region" description="Helical" evidence="1">
    <location>
        <begin position="111"/>
        <end position="135"/>
    </location>
</feature>
<keyword evidence="3" id="KW-1185">Reference proteome</keyword>
<sequence>MKIKCPQCNSTKTRKLKAIYEEEIADTQATGSYKGIHFGRHGISSESGNFSSGGRIETRLAQRVAPPLPKNVGKVYEQWALVIAVAIAGILIKAIWSMFTVAIGFFPLEAWVQILSLAAVPLIIILVAATCLLLWKRNRVNARYKKEVYLPALTKWERQARCYRCGHIFDSTSVD</sequence>
<keyword evidence="1" id="KW-0472">Membrane</keyword>
<evidence type="ECO:0000256" key="1">
    <source>
        <dbReference type="SAM" id="Phobius"/>
    </source>
</evidence>
<feature type="transmembrane region" description="Helical" evidence="1">
    <location>
        <begin position="79"/>
        <end position="105"/>
    </location>
</feature>
<name>A0ABR8GKH9_9CYAN</name>
<keyword evidence="1" id="KW-1133">Transmembrane helix</keyword>
<comment type="caution">
    <text evidence="2">The sequence shown here is derived from an EMBL/GenBank/DDBJ whole genome shotgun (WGS) entry which is preliminary data.</text>
</comment>
<evidence type="ECO:0000313" key="2">
    <source>
        <dbReference type="EMBL" id="MBD2603843.1"/>
    </source>
</evidence>
<evidence type="ECO:0000313" key="3">
    <source>
        <dbReference type="Proteomes" id="UP000660380"/>
    </source>
</evidence>
<keyword evidence="1" id="KW-0812">Transmembrane</keyword>
<organism evidence="2 3">
    <name type="scientific">Scytonema hofmannii FACHB-248</name>
    <dbReference type="NCBI Taxonomy" id="1842502"/>
    <lineage>
        <taxon>Bacteria</taxon>
        <taxon>Bacillati</taxon>
        <taxon>Cyanobacteriota</taxon>
        <taxon>Cyanophyceae</taxon>
        <taxon>Nostocales</taxon>
        <taxon>Scytonemataceae</taxon>
        <taxon>Scytonema</taxon>
    </lineage>
</organism>
<proteinExistence type="predicted"/>
<gene>
    <name evidence="2" type="ORF">H6G81_04665</name>
</gene>
<dbReference type="RefSeq" id="WP_029630470.1">
    <property type="nucleotide sequence ID" value="NZ_JACJTA010000006.1"/>
</dbReference>
<accession>A0ABR8GKH9</accession>
<dbReference type="Proteomes" id="UP000660380">
    <property type="component" value="Unassembled WGS sequence"/>
</dbReference>
<dbReference type="EMBL" id="JACJTA010000006">
    <property type="protein sequence ID" value="MBD2603843.1"/>
    <property type="molecule type" value="Genomic_DNA"/>
</dbReference>